<reference evidence="2 3" key="1">
    <citation type="journal article" date="2019" name="Nat. Ecol. Evol.">
        <title>Megaphylogeny resolves global patterns of mushroom evolution.</title>
        <authorList>
            <person name="Varga T."/>
            <person name="Krizsan K."/>
            <person name="Foldi C."/>
            <person name="Dima B."/>
            <person name="Sanchez-Garcia M."/>
            <person name="Sanchez-Ramirez S."/>
            <person name="Szollosi G.J."/>
            <person name="Szarkandi J.G."/>
            <person name="Papp V."/>
            <person name="Albert L."/>
            <person name="Andreopoulos W."/>
            <person name="Angelini C."/>
            <person name="Antonin V."/>
            <person name="Barry K.W."/>
            <person name="Bougher N.L."/>
            <person name="Buchanan P."/>
            <person name="Buyck B."/>
            <person name="Bense V."/>
            <person name="Catcheside P."/>
            <person name="Chovatia M."/>
            <person name="Cooper J."/>
            <person name="Damon W."/>
            <person name="Desjardin D."/>
            <person name="Finy P."/>
            <person name="Geml J."/>
            <person name="Haridas S."/>
            <person name="Hughes K."/>
            <person name="Justo A."/>
            <person name="Karasinski D."/>
            <person name="Kautmanova I."/>
            <person name="Kiss B."/>
            <person name="Kocsube S."/>
            <person name="Kotiranta H."/>
            <person name="LaButti K.M."/>
            <person name="Lechner B.E."/>
            <person name="Liimatainen K."/>
            <person name="Lipzen A."/>
            <person name="Lukacs Z."/>
            <person name="Mihaltcheva S."/>
            <person name="Morgado L.N."/>
            <person name="Niskanen T."/>
            <person name="Noordeloos M.E."/>
            <person name="Ohm R.A."/>
            <person name="Ortiz-Santana B."/>
            <person name="Ovrebo C."/>
            <person name="Racz N."/>
            <person name="Riley R."/>
            <person name="Savchenko A."/>
            <person name="Shiryaev A."/>
            <person name="Soop K."/>
            <person name="Spirin V."/>
            <person name="Szebenyi C."/>
            <person name="Tomsovsky M."/>
            <person name="Tulloss R.E."/>
            <person name="Uehling J."/>
            <person name="Grigoriev I.V."/>
            <person name="Vagvolgyi C."/>
            <person name="Papp T."/>
            <person name="Martin F.M."/>
            <person name="Miettinen O."/>
            <person name="Hibbett D.S."/>
            <person name="Nagy L.G."/>
        </authorList>
    </citation>
    <scope>NUCLEOTIDE SEQUENCE [LARGE SCALE GENOMIC DNA]</scope>
    <source>
        <strain evidence="2 3">FP101781</strain>
    </source>
</reference>
<dbReference type="OrthoDB" id="2893947at2759"/>
<keyword evidence="3" id="KW-1185">Reference proteome</keyword>
<accession>A0A4Y7TTK9</accession>
<feature type="transmembrane region" description="Helical" evidence="1">
    <location>
        <begin position="77"/>
        <end position="102"/>
    </location>
</feature>
<dbReference type="Proteomes" id="UP000298030">
    <property type="component" value="Unassembled WGS sequence"/>
</dbReference>
<name>A0A4Y7TTK9_COPMI</name>
<organism evidence="2 3">
    <name type="scientific">Coprinellus micaceus</name>
    <name type="common">Glistening ink-cap mushroom</name>
    <name type="synonym">Coprinus micaceus</name>
    <dbReference type="NCBI Taxonomy" id="71717"/>
    <lineage>
        <taxon>Eukaryota</taxon>
        <taxon>Fungi</taxon>
        <taxon>Dikarya</taxon>
        <taxon>Basidiomycota</taxon>
        <taxon>Agaricomycotina</taxon>
        <taxon>Agaricomycetes</taxon>
        <taxon>Agaricomycetidae</taxon>
        <taxon>Agaricales</taxon>
        <taxon>Agaricineae</taxon>
        <taxon>Psathyrellaceae</taxon>
        <taxon>Coprinellus</taxon>
    </lineage>
</organism>
<dbReference type="AlphaFoldDB" id="A0A4Y7TTK9"/>
<feature type="transmembrane region" description="Helical" evidence="1">
    <location>
        <begin position="114"/>
        <end position="136"/>
    </location>
</feature>
<sequence length="166" mass="18585">MQTLPHPFFLLTCVSLLVSTAILILGALVLPITPALWTIPGAFVITAAYHVTSVLLSNSGNERTRQTYSTFRFVGAYLLSAIWVGVLTISLTFTISLALGTFEAPKTYPKINPILITMSAFCLVHPFILGAIGVILHKERKQEQYREKWKWKQQINTSNWSVGRDY</sequence>
<evidence type="ECO:0000256" key="1">
    <source>
        <dbReference type="SAM" id="Phobius"/>
    </source>
</evidence>
<evidence type="ECO:0000313" key="2">
    <source>
        <dbReference type="EMBL" id="TEB37264.1"/>
    </source>
</evidence>
<proteinExistence type="predicted"/>
<gene>
    <name evidence="2" type="ORF">FA13DRAFT_893601</name>
</gene>
<feature type="transmembrane region" description="Helical" evidence="1">
    <location>
        <begin position="35"/>
        <end position="56"/>
    </location>
</feature>
<dbReference type="EMBL" id="QPFP01000004">
    <property type="protein sequence ID" value="TEB37264.1"/>
    <property type="molecule type" value="Genomic_DNA"/>
</dbReference>
<feature type="transmembrane region" description="Helical" evidence="1">
    <location>
        <begin position="7"/>
        <end position="29"/>
    </location>
</feature>
<keyword evidence="1" id="KW-0812">Transmembrane</keyword>
<keyword evidence="1" id="KW-0472">Membrane</keyword>
<evidence type="ECO:0000313" key="3">
    <source>
        <dbReference type="Proteomes" id="UP000298030"/>
    </source>
</evidence>
<keyword evidence="1" id="KW-1133">Transmembrane helix</keyword>
<comment type="caution">
    <text evidence="2">The sequence shown here is derived from an EMBL/GenBank/DDBJ whole genome shotgun (WGS) entry which is preliminary data.</text>
</comment>
<protein>
    <submittedName>
        <fullName evidence="2">Uncharacterized protein</fullName>
    </submittedName>
</protein>